<dbReference type="Proteomes" id="UP000186851">
    <property type="component" value="Chromosome"/>
</dbReference>
<dbReference type="InterPro" id="IPR015422">
    <property type="entry name" value="PyrdxlP-dep_Trfase_small"/>
</dbReference>
<name>A0AAF0IB74_ODILC</name>
<dbReference type="CDD" id="cd00609">
    <property type="entry name" value="AAT_like"/>
    <property type="match status" value="1"/>
</dbReference>
<evidence type="ECO:0000313" key="7">
    <source>
        <dbReference type="EMBL" id="WEU40061.1"/>
    </source>
</evidence>
<dbReference type="Gene3D" id="3.40.640.10">
    <property type="entry name" value="Type I PLP-dependent aspartate aminotransferase-like (Major domain)"/>
    <property type="match status" value="1"/>
</dbReference>
<reference evidence="7" key="2">
    <citation type="journal article" date="2022" name="Nat. Microbiol.">
        <title>A closed Candidatus Odinarchaeum chromosome exposes Asgard archaeal viruses.</title>
        <authorList>
            <person name="Tamarit D."/>
            <person name="Caceres E.F."/>
            <person name="Krupovic M."/>
            <person name="Nijland R."/>
            <person name="Eme L."/>
            <person name="Robinson N.P."/>
            <person name="Ettema T.J.G."/>
        </authorList>
    </citation>
    <scope>NUCLEOTIDE SEQUENCE</scope>
    <source>
        <strain evidence="7">LCB_4</strain>
    </source>
</reference>
<comment type="cofactor">
    <cofactor evidence="1 5">
        <name>pyridoxal 5'-phosphate</name>
        <dbReference type="ChEBI" id="CHEBI:597326"/>
    </cofactor>
</comment>
<dbReference type="NCBIfam" id="NF006230">
    <property type="entry name" value="PRK08363.1"/>
    <property type="match status" value="1"/>
</dbReference>
<dbReference type="PANTHER" id="PTHR43488:SF2">
    <property type="entry name" value="GLUTAMATE-PYRUVATE AMINOTRANSFERASE ALAA"/>
    <property type="match status" value="1"/>
</dbReference>
<dbReference type="GO" id="GO:0030170">
    <property type="term" value="F:pyridoxal phosphate binding"/>
    <property type="evidence" value="ECO:0007669"/>
    <property type="project" value="InterPro"/>
</dbReference>
<dbReference type="InterPro" id="IPR015421">
    <property type="entry name" value="PyrdxlP-dep_Trfase_major"/>
</dbReference>
<evidence type="ECO:0000313" key="8">
    <source>
        <dbReference type="Proteomes" id="UP000186851"/>
    </source>
</evidence>
<evidence type="ECO:0000256" key="2">
    <source>
        <dbReference type="ARBA" id="ARBA00022576"/>
    </source>
</evidence>
<dbReference type="Pfam" id="PF00155">
    <property type="entry name" value="Aminotran_1_2"/>
    <property type="match status" value="1"/>
</dbReference>
<accession>A0AAF0IB74</accession>
<dbReference type="SUPFAM" id="SSF53383">
    <property type="entry name" value="PLP-dependent transferases"/>
    <property type="match status" value="1"/>
</dbReference>
<comment type="similarity">
    <text evidence="5">Belongs to the class-I pyridoxal-phosphate-dependent aminotransferase family.</text>
</comment>
<proteinExistence type="inferred from homology"/>
<dbReference type="AlphaFoldDB" id="A0AAF0IB74"/>
<keyword evidence="2 5" id="KW-0032">Aminotransferase</keyword>
<dbReference type="EC" id="2.6.1.-" evidence="5"/>
<evidence type="ECO:0000256" key="1">
    <source>
        <dbReference type="ARBA" id="ARBA00001933"/>
    </source>
</evidence>
<reference evidence="7" key="1">
    <citation type="journal article" date="2017" name="Nature">
        <title>Asgard archaea illuminate the origin of eukaryotic cellular complexity.</title>
        <authorList>
            <person name="Zaremba-Niedzwiedzka K."/>
            <person name="Caceres E.F."/>
            <person name="Saw J.H."/>
            <person name="Backstrom D."/>
            <person name="Juzokaite L."/>
            <person name="Vancaester E."/>
            <person name="Seitz K.W."/>
            <person name="Anantharaman K."/>
            <person name="Starnawski P."/>
            <person name="Kjeldsen K.U."/>
            <person name="Scott M.B."/>
            <person name="Nunoura T."/>
            <person name="Banfield J.F."/>
            <person name="Schramm A."/>
            <person name="Baker B.J."/>
            <person name="Spang A."/>
            <person name="Ettema T.J.G."/>
        </authorList>
    </citation>
    <scope>NUCLEOTIDE SEQUENCE</scope>
    <source>
        <strain evidence="7">LCB_4</strain>
    </source>
</reference>
<feature type="domain" description="Aminotransferase class I/classII large" evidence="6">
    <location>
        <begin position="32"/>
        <end position="391"/>
    </location>
</feature>
<evidence type="ECO:0000256" key="5">
    <source>
        <dbReference type="RuleBase" id="RU000481"/>
    </source>
</evidence>
<dbReference type="InterPro" id="IPR015424">
    <property type="entry name" value="PyrdxlP-dep_Trfase"/>
</dbReference>
<keyword evidence="3 5" id="KW-0808">Transferase</keyword>
<evidence type="ECO:0000256" key="3">
    <source>
        <dbReference type="ARBA" id="ARBA00022679"/>
    </source>
</evidence>
<dbReference type="PROSITE" id="PS00105">
    <property type="entry name" value="AA_TRANSFER_CLASS_1"/>
    <property type="match status" value="1"/>
</dbReference>
<evidence type="ECO:0000256" key="4">
    <source>
        <dbReference type="ARBA" id="ARBA00022898"/>
    </source>
</evidence>
<organism evidence="7 8">
    <name type="scientific">Odinarchaeota yellowstonii (strain LCB_4)</name>
    <dbReference type="NCBI Taxonomy" id="1841599"/>
    <lineage>
        <taxon>Archaea</taxon>
        <taxon>Promethearchaeati</taxon>
        <taxon>Candidatus Odinarchaeota</taxon>
        <taxon>Candidatus Odinarchaeia</taxon>
        <taxon>Candidatus Odinarchaeales</taxon>
        <taxon>Candidatus Odinarchaeaceae</taxon>
        <taxon>Candidatus Odinarchaeum</taxon>
    </lineage>
</organism>
<evidence type="ECO:0000259" key="6">
    <source>
        <dbReference type="Pfam" id="PF00155"/>
    </source>
</evidence>
<gene>
    <name evidence="7" type="ORF">OdinLCB4_006210</name>
</gene>
<keyword evidence="4" id="KW-0663">Pyridoxal phosphate</keyword>
<protein>
    <recommendedName>
        <fullName evidence="5">Aminotransferase</fullName>
        <ecNumber evidence="5">2.6.1.-</ecNumber>
    </recommendedName>
</protein>
<dbReference type="InterPro" id="IPR004838">
    <property type="entry name" value="NHTrfase_class1_PyrdxlP-BS"/>
</dbReference>
<dbReference type="InterPro" id="IPR051926">
    <property type="entry name" value="Ala_Aminotransferase"/>
</dbReference>
<dbReference type="GO" id="GO:0008483">
    <property type="term" value="F:transaminase activity"/>
    <property type="evidence" value="ECO:0007669"/>
    <property type="project" value="UniProtKB-KW"/>
</dbReference>
<dbReference type="KEGG" id="oyw:OdinLCB4_006210"/>
<dbReference type="PANTHER" id="PTHR43488">
    <property type="entry name" value="GLUTAMATE-PYRUVATE AMINOTRANSFERASE ALAA"/>
    <property type="match status" value="1"/>
</dbReference>
<dbReference type="EMBL" id="CP091871">
    <property type="protein sequence ID" value="WEU40061.1"/>
    <property type="molecule type" value="Genomic_DNA"/>
</dbReference>
<dbReference type="InterPro" id="IPR004839">
    <property type="entry name" value="Aminotransferase_I/II_large"/>
</dbReference>
<dbReference type="Gene3D" id="3.90.1150.10">
    <property type="entry name" value="Aspartate Aminotransferase, domain 1"/>
    <property type="match status" value="1"/>
</dbReference>
<sequence length="399" mass="44951">MVFISSRVKNLTYAIRDVAAAAMELEKQGKKMLYLNIGDPIAYDFKTPEIFREAAKKAIDDGYNGYSASNGVEELRKAIVEKEKKYNNINGLAPEDVLVTYGVSEALQFVIAAATEPGDEILMPGPTYPPYISIAQFFGAVPVTYDCDENNGWQPDIDDIKRKITSKTRMIVLINPNNPTGALYSAKTVKKIIDIAGEHDLLLLSDEIYDRMTFDEQIVSTAAIAKDVPVIGFNGFSKIYLAPGWRLGYMYFYDPEDKLTELRKNIEKECRVRLCAPHPFQIAAITALRGPQDHLIEMNRKLRVRRDLTVKRCNEIDGVSCVTPKGAFYAFPKIDLKGKWANSKDFVMELMRETGVVVVFGSGFDPRTGEGHFRTVFLPPPEMLNEAFDKIERFIKSKK</sequence>